<evidence type="ECO:0000313" key="2">
    <source>
        <dbReference type="EMBL" id="KKY00320.1"/>
    </source>
</evidence>
<evidence type="ECO:0000313" key="3">
    <source>
        <dbReference type="Proteomes" id="UP000034407"/>
    </source>
</evidence>
<dbReference type="RefSeq" id="WP_046823913.1">
    <property type="nucleotide sequence ID" value="NZ_LBBT01000293.1"/>
</dbReference>
<dbReference type="OrthoDB" id="9988346at2"/>
<feature type="signal peptide" evidence="1">
    <location>
        <begin position="1"/>
        <end position="25"/>
    </location>
</feature>
<name>A0A0M3DCC9_9FIRM</name>
<proteinExistence type="predicted"/>
<evidence type="ECO:0008006" key="4">
    <source>
        <dbReference type="Google" id="ProtNLM"/>
    </source>
</evidence>
<dbReference type="PATRIC" id="fig|1629550.3.peg.2403"/>
<protein>
    <recommendedName>
        <fullName evidence="4">DUF2680 domain-containing protein</fullName>
    </recommendedName>
</protein>
<organism evidence="2 3">
    <name type="scientific">Paraclostridium benzoelyticum</name>
    <dbReference type="NCBI Taxonomy" id="1629550"/>
    <lineage>
        <taxon>Bacteria</taxon>
        <taxon>Bacillati</taxon>
        <taxon>Bacillota</taxon>
        <taxon>Clostridia</taxon>
        <taxon>Peptostreptococcales</taxon>
        <taxon>Peptostreptococcaceae</taxon>
        <taxon>Paraclostridium</taxon>
    </lineage>
</organism>
<feature type="chain" id="PRO_5038432570" description="DUF2680 domain-containing protein" evidence="1">
    <location>
        <begin position="26"/>
        <end position="137"/>
    </location>
</feature>
<dbReference type="AlphaFoldDB" id="A0A0M3DCC9"/>
<gene>
    <name evidence="2" type="ORF">VN21_14640</name>
</gene>
<reference evidence="2 3" key="1">
    <citation type="submission" date="2015-04" db="EMBL/GenBank/DDBJ databases">
        <title>Microcin producing Clostridium sp. JC272T.</title>
        <authorList>
            <person name="Jyothsna T."/>
            <person name="Sasikala C."/>
            <person name="Ramana C."/>
        </authorList>
    </citation>
    <scope>NUCLEOTIDE SEQUENCE [LARGE SCALE GENOMIC DNA]</scope>
    <source>
        <strain evidence="2 3">JC272</strain>
    </source>
</reference>
<keyword evidence="3" id="KW-1185">Reference proteome</keyword>
<comment type="caution">
    <text evidence="2">The sequence shown here is derived from an EMBL/GenBank/DDBJ whole genome shotgun (WGS) entry which is preliminary data.</text>
</comment>
<sequence length="137" mass="15980">MKLKKIILSLSVISAIGFGSMGVIANANEKSSTDNSLSYRSQNRQECRLTDDQQKLIDKGYNELTKDEKLIFDKYYKQPKSNLSDEELNKYFEIHDKVYKYLGNDFLENMKQNRSERLNNRHMRNGQGQGRGMCNQQ</sequence>
<keyword evidence="1" id="KW-0732">Signal</keyword>
<dbReference type="Proteomes" id="UP000034407">
    <property type="component" value="Unassembled WGS sequence"/>
</dbReference>
<evidence type="ECO:0000256" key="1">
    <source>
        <dbReference type="SAM" id="SignalP"/>
    </source>
</evidence>
<dbReference type="EMBL" id="LBBT01000293">
    <property type="protein sequence ID" value="KKY00320.1"/>
    <property type="molecule type" value="Genomic_DNA"/>
</dbReference>
<accession>A0A0M3DCC9</accession>